<dbReference type="Proteomes" id="UP000252680">
    <property type="component" value="Unassembled WGS sequence"/>
</dbReference>
<sequence length="184" mass="20170">MRRPPSARRPGPGVTGGVDGWQADLFGSPAPSQTETPAPPALPDPARPLPAVAPDLWARLSRSKFRARFHLDDRDRTYLRRQGLQAVSRHATEFIATRLAPAHPHKDGRQTPWRGHPVFVAQHATGTCCRGCIEKWHGFTRGHDLQPAQQDYILAVIRGWLMREDPACAPTDASPATDAGPSQA</sequence>
<comment type="caution">
    <text evidence="2">The sequence shown here is derived from an EMBL/GenBank/DDBJ whole genome shotgun (WGS) entry which is preliminary data.</text>
</comment>
<protein>
    <submittedName>
        <fullName evidence="2">DUF4186 domain-containing protein</fullName>
    </submittedName>
</protein>
<dbReference type="EMBL" id="QEXL01000013">
    <property type="protein sequence ID" value="RBM06136.1"/>
    <property type="molecule type" value="Genomic_DNA"/>
</dbReference>
<gene>
    <name evidence="2" type="ORF">NJLHNGOC_10670</name>
</gene>
<feature type="compositionally biased region" description="Pro residues" evidence="1">
    <location>
        <begin position="37"/>
        <end position="47"/>
    </location>
</feature>
<name>A0A365YTE1_9PROT</name>
<evidence type="ECO:0000313" key="2">
    <source>
        <dbReference type="EMBL" id="RBM06136.1"/>
    </source>
</evidence>
<accession>A0A365YTE1</accession>
<reference evidence="2 3" key="1">
    <citation type="submission" date="2018-05" db="EMBL/GenBank/DDBJ databases">
        <title>Komagataeibacter cocois sp. nov., for a novel cellulose- producing strain isolated from coconut milk.</title>
        <authorList>
            <person name="Liu L."/>
            <person name="Wang Y."/>
            <person name="Liu S."/>
            <person name="Bi J."/>
            <person name="Chen H."/>
            <person name="Deng J."/>
            <person name="Zhang C."/>
            <person name="Hu Q."/>
            <person name="Li C."/>
        </authorList>
    </citation>
    <scope>NUCLEOTIDE SEQUENCE [LARGE SCALE GENOMIC DNA]</scope>
    <source>
        <strain evidence="2 3">WE7</strain>
    </source>
</reference>
<evidence type="ECO:0000313" key="3">
    <source>
        <dbReference type="Proteomes" id="UP000252680"/>
    </source>
</evidence>
<dbReference type="InterPro" id="IPR020378">
    <property type="entry name" value="DUF4186"/>
</dbReference>
<dbReference type="Pfam" id="PF13811">
    <property type="entry name" value="DUF4186"/>
    <property type="match status" value="1"/>
</dbReference>
<evidence type="ECO:0000256" key="1">
    <source>
        <dbReference type="SAM" id="MobiDB-lite"/>
    </source>
</evidence>
<keyword evidence="3" id="KW-1185">Reference proteome</keyword>
<feature type="region of interest" description="Disordered" evidence="1">
    <location>
        <begin position="1"/>
        <end position="47"/>
    </location>
</feature>
<dbReference type="AlphaFoldDB" id="A0A365YTE1"/>
<proteinExistence type="predicted"/>
<organism evidence="2 3">
    <name type="scientific">Novacetimonas cocois</name>
    <dbReference type="NCBI Taxonomy" id="1747507"/>
    <lineage>
        <taxon>Bacteria</taxon>
        <taxon>Pseudomonadati</taxon>
        <taxon>Pseudomonadota</taxon>
        <taxon>Alphaproteobacteria</taxon>
        <taxon>Acetobacterales</taxon>
        <taxon>Acetobacteraceae</taxon>
        <taxon>Novacetimonas</taxon>
    </lineage>
</organism>
<dbReference type="RefSeq" id="WP_113596331.1">
    <property type="nucleotide sequence ID" value="NZ_QEXL01000013.1"/>
</dbReference>
<dbReference type="OrthoDB" id="3781311at2"/>